<dbReference type="OrthoDB" id="119203at2"/>
<evidence type="ECO:0000313" key="7">
    <source>
        <dbReference type="Proteomes" id="UP000005104"/>
    </source>
</evidence>
<comment type="similarity">
    <text evidence="1">Belongs to the LysR transcriptional regulatory family.</text>
</comment>
<name>H5XTT9_9FIRM</name>
<keyword evidence="3" id="KW-0238">DNA-binding</keyword>
<dbReference type="RefSeq" id="WP_007781697.1">
    <property type="nucleotide sequence ID" value="NZ_CM001441.1"/>
</dbReference>
<dbReference type="InterPro" id="IPR036390">
    <property type="entry name" value="WH_DNA-bd_sf"/>
</dbReference>
<dbReference type="PANTHER" id="PTHR30419">
    <property type="entry name" value="HTH-TYPE TRANSCRIPTIONAL REGULATOR YBHD"/>
    <property type="match status" value="1"/>
</dbReference>
<dbReference type="PROSITE" id="PS50931">
    <property type="entry name" value="HTH_LYSR"/>
    <property type="match status" value="1"/>
</dbReference>
<dbReference type="InterPro" id="IPR005119">
    <property type="entry name" value="LysR_subst-bd"/>
</dbReference>
<evidence type="ECO:0000313" key="6">
    <source>
        <dbReference type="EMBL" id="EHQ88822.1"/>
    </source>
</evidence>
<dbReference type="InterPro" id="IPR000847">
    <property type="entry name" value="LysR_HTH_N"/>
</dbReference>
<dbReference type="InterPro" id="IPR036388">
    <property type="entry name" value="WH-like_DNA-bd_sf"/>
</dbReference>
<dbReference type="GO" id="GO:0003700">
    <property type="term" value="F:DNA-binding transcription factor activity"/>
    <property type="evidence" value="ECO:0007669"/>
    <property type="project" value="InterPro"/>
</dbReference>
<dbReference type="Pfam" id="PF00126">
    <property type="entry name" value="HTH_1"/>
    <property type="match status" value="1"/>
</dbReference>
<dbReference type="Gene3D" id="1.10.10.10">
    <property type="entry name" value="Winged helix-like DNA-binding domain superfamily/Winged helix DNA-binding domain"/>
    <property type="match status" value="1"/>
</dbReference>
<dbReference type="EMBL" id="CM001441">
    <property type="protein sequence ID" value="EHQ88822.1"/>
    <property type="molecule type" value="Genomic_DNA"/>
</dbReference>
<protein>
    <submittedName>
        <fullName evidence="6">Transcriptional regulator</fullName>
    </submittedName>
</protein>
<evidence type="ECO:0000256" key="1">
    <source>
        <dbReference type="ARBA" id="ARBA00009437"/>
    </source>
</evidence>
<dbReference type="GO" id="GO:0005829">
    <property type="term" value="C:cytosol"/>
    <property type="evidence" value="ECO:0007669"/>
    <property type="project" value="TreeGrafter"/>
</dbReference>
<dbReference type="HOGENOM" id="CLU_039613_6_2_9"/>
<proteinExistence type="inferred from homology"/>
<sequence length="303" mass="33472">MRLEQLSLLIEVAKYNSISLAAEHAFITQPAVSSSISKLEDEIGTVLFKRTTQGAYPTEIGEMVIEKARLILDTVEEIKQLANSSSLTGSLSVGIIPSMGDKIIPNVLYHLKNKHPKVNINLTVGESISILQNIQSGKNDLGIVLLTKEIQGKDICREELFSDEFLIYAGKDSPLSAKESVSLKEALEYPFVAYNDEFAKNNGGITSILKQYGEPNVVFRFCNFELIKRVVSQGIAISFFPKFMSTNDIYLQSGEIIPIPISDVSLGITVGLIRSNRYAVSQVEKEFIEVLKSMCEISTPISK</sequence>
<evidence type="ECO:0000256" key="2">
    <source>
        <dbReference type="ARBA" id="ARBA00023015"/>
    </source>
</evidence>
<gene>
    <name evidence="6" type="ORF">DesyoDRAFT_1693</name>
</gene>
<dbReference type="Pfam" id="PF03466">
    <property type="entry name" value="LysR_substrate"/>
    <property type="match status" value="1"/>
</dbReference>
<dbReference type="eggNOG" id="COG0583">
    <property type="taxonomic scope" value="Bacteria"/>
</dbReference>
<evidence type="ECO:0000256" key="4">
    <source>
        <dbReference type="ARBA" id="ARBA00023163"/>
    </source>
</evidence>
<dbReference type="CDD" id="cd05466">
    <property type="entry name" value="PBP2_LTTR_substrate"/>
    <property type="match status" value="1"/>
</dbReference>
<evidence type="ECO:0000256" key="3">
    <source>
        <dbReference type="ARBA" id="ARBA00023125"/>
    </source>
</evidence>
<dbReference type="FunFam" id="1.10.10.10:FF:000001">
    <property type="entry name" value="LysR family transcriptional regulator"/>
    <property type="match status" value="1"/>
</dbReference>
<feature type="domain" description="HTH lysR-type" evidence="5">
    <location>
        <begin position="1"/>
        <end position="58"/>
    </location>
</feature>
<dbReference type="SUPFAM" id="SSF46785">
    <property type="entry name" value="Winged helix' DNA-binding domain"/>
    <property type="match status" value="1"/>
</dbReference>
<keyword evidence="2" id="KW-0805">Transcription regulation</keyword>
<dbReference type="Gene3D" id="3.40.190.290">
    <property type="match status" value="1"/>
</dbReference>
<dbReference type="PRINTS" id="PR00039">
    <property type="entry name" value="HTHLYSR"/>
</dbReference>
<dbReference type="InterPro" id="IPR050950">
    <property type="entry name" value="HTH-type_LysR_regulators"/>
</dbReference>
<accession>H5XTT9</accession>
<organism evidence="6 7">
    <name type="scientific">Desulfosporosinus youngiae DSM 17734</name>
    <dbReference type="NCBI Taxonomy" id="768710"/>
    <lineage>
        <taxon>Bacteria</taxon>
        <taxon>Bacillati</taxon>
        <taxon>Bacillota</taxon>
        <taxon>Clostridia</taxon>
        <taxon>Eubacteriales</taxon>
        <taxon>Desulfitobacteriaceae</taxon>
        <taxon>Desulfosporosinus</taxon>
    </lineage>
</organism>
<dbReference type="AlphaFoldDB" id="H5XTT9"/>
<dbReference type="SUPFAM" id="SSF53850">
    <property type="entry name" value="Periplasmic binding protein-like II"/>
    <property type="match status" value="1"/>
</dbReference>
<dbReference type="GO" id="GO:0003677">
    <property type="term" value="F:DNA binding"/>
    <property type="evidence" value="ECO:0007669"/>
    <property type="project" value="UniProtKB-KW"/>
</dbReference>
<dbReference type="STRING" id="768710.DesyoDRAFT_1693"/>
<keyword evidence="7" id="KW-1185">Reference proteome</keyword>
<keyword evidence="4" id="KW-0804">Transcription</keyword>
<reference evidence="6 7" key="1">
    <citation type="submission" date="2011-11" db="EMBL/GenBank/DDBJ databases">
        <title>The Noncontiguous Finished genome of Desulfosporosinus youngiae DSM 17734.</title>
        <authorList>
            <consortium name="US DOE Joint Genome Institute (JGI-PGF)"/>
            <person name="Lucas S."/>
            <person name="Han J."/>
            <person name="Lapidus A."/>
            <person name="Cheng J.-F."/>
            <person name="Goodwin L."/>
            <person name="Pitluck S."/>
            <person name="Peters L."/>
            <person name="Ovchinnikova G."/>
            <person name="Lu M."/>
            <person name="Land M.L."/>
            <person name="Hauser L."/>
            <person name="Pester M."/>
            <person name="Spring S."/>
            <person name="Ollivier B."/>
            <person name="Rattei T."/>
            <person name="Klenk H.-P."/>
            <person name="Wagner M."/>
            <person name="Loy A."/>
            <person name="Woyke T.J."/>
        </authorList>
    </citation>
    <scope>NUCLEOTIDE SEQUENCE [LARGE SCALE GENOMIC DNA]</scope>
    <source>
        <strain evidence="6 7">DSM 17734</strain>
    </source>
</reference>
<dbReference type="Proteomes" id="UP000005104">
    <property type="component" value="Chromosome"/>
</dbReference>
<evidence type="ECO:0000259" key="5">
    <source>
        <dbReference type="PROSITE" id="PS50931"/>
    </source>
</evidence>